<gene>
    <name evidence="3" type="ORF">MNBD_GAMMA26-2657</name>
</gene>
<proteinExistence type="predicted"/>
<dbReference type="EC" id="2.1.1.171" evidence="3"/>
<dbReference type="AlphaFoldDB" id="A0A3B1B575"/>
<dbReference type="InterPro" id="IPR004398">
    <property type="entry name" value="RNA_MeTrfase_RsmD"/>
</dbReference>
<evidence type="ECO:0000256" key="1">
    <source>
        <dbReference type="ARBA" id="ARBA00022603"/>
    </source>
</evidence>
<reference evidence="3" key="1">
    <citation type="submission" date="2018-06" db="EMBL/GenBank/DDBJ databases">
        <authorList>
            <person name="Zhirakovskaya E."/>
        </authorList>
    </citation>
    <scope>NUCLEOTIDE SEQUENCE</scope>
</reference>
<accession>A0A3B1B575</accession>
<keyword evidence="2 3" id="KW-0808">Transferase</keyword>
<dbReference type="CDD" id="cd02440">
    <property type="entry name" value="AdoMet_MTases"/>
    <property type="match status" value="1"/>
</dbReference>
<evidence type="ECO:0000256" key="2">
    <source>
        <dbReference type="ARBA" id="ARBA00022679"/>
    </source>
</evidence>
<name>A0A3B1B575_9ZZZZ</name>
<dbReference type="GO" id="GO:0052913">
    <property type="term" value="F:16S rRNA (guanine(966)-N(2))-methyltransferase activity"/>
    <property type="evidence" value="ECO:0007669"/>
    <property type="project" value="UniProtKB-EC"/>
</dbReference>
<dbReference type="Pfam" id="PF03602">
    <property type="entry name" value="Cons_hypoth95"/>
    <property type="match status" value="1"/>
</dbReference>
<dbReference type="GO" id="GO:0003676">
    <property type="term" value="F:nucleic acid binding"/>
    <property type="evidence" value="ECO:0007669"/>
    <property type="project" value="InterPro"/>
</dbReference>
<organism evidence="3">
    <name type="scientific">hydrothermal vent metagenome</name>
    <dbReference type="NCBI Taxonomy" id="652676"/>
    <lineage>
        <taxon>unclassified sequences</taxon>
        <taxon>metagenomes</taxon>
        <taxon>ecological metagenomes</taxon>
    </lineage>
</organism>
<dbReference type="SUPFAM" id="SSF53335">
    <property type="entry name" value="S-adenosyl-L-methionine-dependent methyltransferases"/>
    <property type="match status" value="1"/>
</dbReference>
<dbReference type="InterPro" id="IPR002052">
    <property type="entry name" value="DNA_methylase_N6_adenine_CS"/>
</dbReference>
<dbReference type="PANTHER" id="PTHR43542:SF1">
    <property type="entry name" value="METHYLTRANSFERASE"/>
    <property type="match status" value="1"/>
</dbReference>
<dbReference type="InterPro" id="IPR029063">
    <property type="entry name" value="SAM-dependent_MTases_sf"/>
</dbReference>
<keyword evidence="1 3" id="KW-0489">Methyltransferase</keyword>
<sequence>MAVNARHKGANQIRIIGGTHRGRRLSFPDLPGLRPTGDRIRETLFNWLQPMLPGACCLDLFAGSGALGLEAASRGAEQVLLLDQARQITQQLQEHVTELGLYGVAVEQRDALLWLEQDPPDRLFDIIFLDPPFGGGLLEPCCRLLEAGGWLAEDARVYIETNVVESLPFLPPNWQMLREKKAGQVAYYLLENKP</sequence>
<dbReference type="Gene3D" id="3.40.50.150">
    <property type="entry name" value="Vaccinia Virus protein VP39"/>
    <property type="match status" value="1"/>
</dbReference>
<dbReference type="PIRSF" id="PIRSF004553">
    <property type="entry name" value="CHP00095"/>
    <property type="match status" value="1"/>
</dbReference>
<dbReference type="PANTHER" id="PTHR43542">
    <property type="entry name" value="METHYLTRANSFERASE"/>
    <property type="match status" value="1"/>
</dbReference>
<evidence type="ECO:0000313" key="3">
    <source>
        <dbReference type="EMBL" id="VAX11332.1"/>
    </source>
</evidence>
<dbReference type="NCBIfam" id="TIGR00095">
    <property type="entry name" value="16S rRNA (guanine(966)-N(2))-methyltransferase RsmD"/>
    <property type="match status" value="1"/>
</dbReference>
<dbReference type="EMBL" id="UOFX01000084">
    <property type="protein sequence ID" value="VAX11332.1"/>
    <property type="molecule type" value="Genomic_DNA"/>
</dbReference>
<protein>
    <submittedName>
        <fullName evidence="3">16S rRNA (Guanine(966)-N(2))-methyltransferase</fullName>
        <ecNumber evidence="3">2.1.1.171</ecNumber>
    </submittedName>
</protein>
<dbReference type="PROSITE" id="PS00092">
    <property type="entry name" value="N6_MTASE"/>
    <property type="match status" value="1"/>
</dbReference>